<evidence type="ECO:0000313" key="5">
    <source>
        <dbReference type="Proteomes" id="UP001488838"/>
    </source>
</evidence>
<name>A0AAW0KBQ3_MYOGA</name>
<dbReference type="InterPro" id="IPR027409">
    <property type="entry name" value="GroEL-like_apical_dom_sf"/>
</dbReference>
<organism evidence="4 5">
    <name type="scientific">Myodes glareolus</name>
    <name type="common">Bank vole</name>
    <name type="synonym">Clethrionomys glareolus</name>
    <dbReference type="NCBI Taxonomy" id="447135"/>
    <lineage>
        <taxon>Eukaryota</taxon>
        <taxon>Metazoa</taxon>
        <taxon>Chordata</taxon>
        <taxon>Craniata</taxon>
        <taxon>Vertebrata</taxon>
        <taxon>Euteleostomi</taxon>
        <taxon>Mammalia</taxon>
        <taxon>Eutheria</taxon>
        <taxon>Euarchontoglires</taxon>
        <taxon>Glires</taxon>
        <taxon>Rodentia</taxon>
        <taxon>Myomorpha</taxon>
        <taxon>Muroidea</taxon>
        <taxon>Cricetidae</taxon>
        <taxon>Arvicolinae</taxon>
        <taxon>Myodes</taxon>
    </lineage>
</organism>
<keyword evidence="1" id="KW-0547">Nucleotide-binding</keyword>
<dbReference type="Gene3D" id="3.30.260.10">
    <property type="entry name" value="TCP-1-like chaperonin intermediate domain"/>
    <property type="match status" value="1"/>
</dbReference>
<feature type="non-terminal residue" evidence="4">
    <location>
        <position position="223"/>
    </location>
</feature>
<evidence type="ECO:0000256" key="3">
    <source>
        <dbReference type="ARBA" id="ARBA00023186"/>
    </source>
</evidence>
<gene>
    <name evidence="4" type="ORF">U0070_004144</name>
</gene>
<dbReference type="Gene3D" id="3.50.7.10">
    <property type="entry name" value="GroEL"/>
    <property type="match status" value="1"/>
</dbReference>
<evidence type="ECO:0000313" key="4">
    <source>
        <dbReference type="EMBL" id="KAK7836053.1"/>
    </source>
</evidence>
<evidence type="ECO:0000256" key="1">
    <source>
        <dbReference type="ARBA" id="ARBA00022741"/>
    </source>
</evidence>
<keyword evidence="3" id="KW-0143">Chaperone</keyword>
<keyword evidence="2" id="KW-0067">ATP-binding</keyword>
<proteinExistence type="predicted"/>
<accession>A0AAW0KBQ3</accession>
<sequence length="223" mass="25913">MKMQVIKGQSVSNYAQMDQMLLREERAYILKLSTLRDGLRNVSLHCLNEMKVMVVKDTEREHVEFICRKTGTKLVDHFDRFTADMLGFTNGGSQFKWLWKTIQDWKRRLHKARQNSCNCCSGSNKLVIEEAECSIHDDNKITSLYAMEVIPFTLAKNVNLNPVSIVKNYNTDMPKEKKQQVLMSQRFEFPTFHWIDFPASVSVSQCFTQATETLKSVLKIDDM</sequence>
<dbReference type="GO" id="GO:0140662">
    <property type="term" value="F:ATP-dependent protein folding chaperone"/>
    <property type="evidence" value="ECO:0007669"/>
    <property type="project" value="InterPro"/>
</dbReference>
<dbReference type="PANTHER" id="PTHR11353">
    <property type="entry name" value="CHAPERONIN"/>
    <property type="match status" value="1"/>
</dbReference>
<reference evidence="4 5" key="1">
    <citation type="journal article" date="2023" name="bioRxiv">
        <title>Conserved and derived expression patterns and positive selection on dental genes reveal complex evolutionary context of ever-growing rodent molars.</title>
        <authorList>
            <person name="Calamari Z.T."/>
            <person name="Song A."/>
            <person name="Cohen E."/>
            <person name="Akter M."/>
            <person name="Roy R.D."/>
            <person name="Hallikas O."/>
            <person name="Christensen M.M."/>
            <person name="Li P."/>
            <person name="Marangoni P."/>
            <person name="Jernvall J."/>
            <person name="Klein O.D."/>
        </authorList>
    </citation>
    <scope>NUCLEOTIDE SEQUENCE [LARGE SCALE GENOMIC DNA]</scope>
    <source>
        <strain evidence="4">V071</strain>
    </source>
</reference>
<dbReference type="EMBL" id="JBBHLL010000001">
    <property type="protein sequence ID" value="KAK7836053.1"/>
    <property type="molecule type" value="Genomic_DNA"/>
</dbReference>
<evidence type="ECO:0000256" key="2">
    <source>
        <dbReference type="ARBA" id="ARBA00022840"/>
    </source>
</evidence>
<dbReference type="AlphaFoldDB" id="A0AAW0KBQ3"/>
<keyword evidence="5" id="KW-1185">Reference proteome</keyword>
<dbReference type="InterPro" id="IPR027410">
    <property type="entry name" value="TCP-1-like_intermed_sf"/>
</dbReference>
<dbReference type="InterPro" id="IPR017998">
    <property type="entry name" value="Chaperone_TCP-1"/>
</dbReference>
<dbReference type="Proteomes" id="UP001488838">
    <property type="component" value="Unassembled WGS sequence"/>
</dbReference>
<comment type="caution">
    <text evidence="4">The sequence shown here is derived from an EMBL/GenBank/DDBJ whole genome shotgun (WGS) entry which is preliminary data.</text>
</comment>
<protein>
    <submittedName>
        <fullName evidence="4">Uncharacterized protein</fullName>
    </submittedName>
</protein>
<dbReference type="SUPFAM" id="SSF52029">
    <property type="entry name" value="GroEL apical domain-like"/>
    <property type="match status" value="1"/>
</dbReference>
<dbReference type="GO" id="GO:0005524">
    <property type="term" value="F:ATP binding"/>
    <property type="evidence" value="ECO:0007669"/>
    <property type="project" value="UniProtKB-KW"/>
</dbReference>